<keyword evidence="8 21" id="KW-0808">Transferase</keyword>
<feature type="transmembrane region" description="Helical" evidence="17">
    <location>
        <begin position="363"/>
        <end position="382"/>
    </location>
</feature>
<evidence type="ECO:0000256" key="9">
    <source>
        <dbReference type="ARBA" id="ARBA00022692"/>
    </source>
</evidence>
<dbReference type="GO" id="GO:0046872">
    <property type="term" value="F:metal ion binding"/>
    <property type="evidence" value="ECO:0007669"/>
    <property type="project" value="UniProtKB-KW"/>
</dbReference>
<comment type="catalytic activity">
    <reaction evidence="16">
        <text>an archaeal dolichyl phosphooligosaccharide + [protein]-L-asparagine = an archaeal dolichyl phosphate + a glycoprotein with the oligosaccharide chain attached by N-beta-D-glycosyl linkage to a protein L-asparagine.</text>
        <dbReference type="EC" id="2.4.99.21"/>
    </reaction>
</comment>
<evidence type="ECO:0000256" key="4">
    <source>
        <dbReference type="ARBA" id="ARBA00004922"/>
    </source>
</evidence>
<evidence type="ECO:0000259" key="20">
    <source>
        <dbReference type="Pfam" id="PF22627"/>
    </source>
</evidence>
<evidence type="ECO:0000256" key="10">
    <source>
        <dbReference type="ARBA" id="ARBA00022723"/>
    </source>
</evidence>
<name>A0A1M4MIM3_9EURY</name>
<comment type="cofactor">
    <cofactor evidence="2">
        <name>Mg(2+)</name>
        <dbReference type="ChEBI" id="CHEBI:18420"/>
    </cofactor>
</comment>
<keyword evidence="11" id="KW-0460">Magnesium</keyword>
<dbReference type="Pfam" id="PF22627">
    <property type="entry name" value="AglB_core-like"/>
    <property type="match status" value="1"/>
</dbReference>
<dbReference type="InterPro" id="IPR041154">
    <property type="entry name" value="AglB_P1"/>
</dbReference>
<dbReference type="EMBL" id="FMID01000017">
    <property type="protein sequence ID" value="SCL74670.1"/>
    <property type="molecule type" value="Genomic_DNA"/>
</dbReference>
<evidence type="ECO:0000256" key="7">
    <source>
        <dbReference type="ARBA" id="ARBA00022676"/>
    </source>
</evidence>
<dbReference type="STRING" id="118126.L21_0553"/>
<accession>A0A1M4MIM3</accession>
<dbReference type="Pfam" id="PF18079">
    <property type="entry name" value="AglB_L1"/>
    <property type="match status" value="1"/>
</dbReference>
<feature type="transmembrane region" description="Helical" evidence="17">
    <location>
        <begin position="81"/>
        <end position="100"/>
    </location>
</feature>
<evidence type="ECO:0000256" key="11">
    <source>
        <dbReference type="ARBA" id="ARBA00022842"/>
    </source>
</evidence>
<evidence type="ECO:0000256" key="14">
    <source>
        <dbReference type="ARBA" id="ARBA00023211"/>
    </source>
</evidence>
<feature type="domain" description="Oligosaccharyl transferase STT3 N-terminal" evidence="18">
    <location>
        <begin position="47"/>
        <end position="424"/>
    </location>
</feature>
<dbReference type="Pfam" id="PF02516">
    <property type="entry name" value="STT3"/>
    <property type="match status" value="1"/>
</dbReference>
<dbReference type="InterPro" id="IPR048307">
    <property type="entry name" value="STT3_N"/>
</dbReference>
<dbReference type="EC" id="2.4.99.21" evidence="6"/>
<keyword evidence="10" id="KW-0479">Metal-binding</keyword>
<comment type="similarity">
    <text evidence="5">Belongs to the STT3 family.</text>
</comment>
<feature type="transmembrane region" description="Helical" evidence="17">
    <location>
        <begin position="418"/>
        <end position="438"/>
    </location>
</feature>
<dbReference type="NCBIfam" id="TIGR04154">
    <property type="entry name" value="archaeo_STT3"/>
    <property type="match status" value="1"/>
</dbReference>
<keyword evidence="13 17" id="KW-0472">Membrane</keyword>
<evidence type="ECO:0000256" key="13">
    <source>
        <dbReference type="ARBA" id="ARBA00023136"/>
    </source>
</evidence>
<comment type="cofactor">
    <cofactor evidence="1">
        <name>Mn(2+)</name>
        <dbReference type="ChEBI" id="CHEBI:29035"/>
    </cofactor>
</comment>
<evidence type="ECO:0000256" key="1">
    <source>
        <dbReference type="ARBA" id="ARBA00001936"/>
    </source>
</evidence>
<evidence type="ECO:0000256" key="16">
    <source>
        <dbReference type="ARBA" id="ARBA00034066"/>
    </source>
</evidence>
<dbReference type="GO" id="GO:0005886">
    <property type="term" value="C:plasma membrane"/>
    <property type="evidence" value="ECO:0007669"/>
    <property type="project" value="UniProtKB-SubCell"/>
</dbReference>
<feature type="domain" description="Archaeal glycosylation protein B peripheral" evidence="19">
    <location>
        <begin position="741"/>
        <end position="809"/>
    </location>
</feature>
<evidence type="ECO:0000256" key="17">
    <source>
        <dbReference type="SAM" id="Phobius"/>
    </source>
</evidence>
<feature type="transmembrane region" description="Helical" evidence="17">
    <location>
        <begin position="12"/>
        <end position="31"/>
    </location>
</feature>
<feature type="transmembrane region" description="Helical" evidence="17">
    <location>
        <begin position="164"/>
        <end position="185"/>
    </location>
</feature>
<organism evidence="21 22">
    <name type="scientific">Methanoculleus chikugoensis</name>
    <dbReference type="NCBI Taxonomy" id="118126"/>
    <lineage>
        <taxon>Archaea</taxon>
        <taxon>Methanobacteriati</taxon>
        <taxon>Methanobacteriota</taxon>
        <taxon>Stenosarchaea group</taxon>
        <taxon>Methanomicrobia</taxon>
        <taxon>Methanomicrobiales</taxon>
        <taxon>Methanomicrobiaceae</taxon>
        <taxon>Methanoculleus</taxon>
    </lineage>
</organism>
<evidence type="ECO:0000313" key="22">
    <source>
        <dbReference type="Proteomes" id="UP000184671"/>
    </source>
</evidence>
<comment type="subcellular location">
    <subcellularLocation>
        <location evidence="3">Cell membrane</location>
        <topology evidence="3">Multi-pass membrane protein</topology>
    </subcellularLocation>
</comment>
<evidence type="ECO:0000256" key="8">
    <source>
        <dbReference type="ARBA" id="ARBA00022679"/>
    </source>
</evidence>
<keyword evidence="14" id="KW-0464">Manganese</keyword>
<dbReference type="Proteomes" id="UP000184671">
    <property type="component" value="Unassembled WGS sequence"/>
</dbReference>
<evidence type="ECO:0000256" key="3">
    <source>
        <dbReference type="ARBA" id="ARBA00004651"/>
    </source>
</evidence>
<feature type="transmembrane region" description="Helical" evidence="17">
    <location>
        <begin position="394"/>
        <end position="412"/>
    </location>
</feature>
<dbReference type="Gene3D" id="2.60.40.3390">
    <property type="match status" value="1"/>
</dbReference>
<evidence type="ECO:0000259" key="18">
    <source>
        <dbReference type="Pfam" id="PF02516"/>
    </source>
</evidence>
<feature type="transmembrane region" description="Helical" evidence="17">
    <location>
        <begin position="312"/>
        <end position="332"/>
    </location>
</feature>
<sequence length="812" mass="87058">MAPAALKEHKSALTAAALLIFMLVAVLLRAIPHAALVDGSFTSLIGTDAWYNLRQVEAIAANYPGYAWFDPMTAYPTGKEVAWGPLFPLITATLCIVAGAASRPEIVYVAAWVPPLLAAAVVPVVYLTGKAVADRTTGLVAAGLIVIVSASFFARSIFGFVDHHVAETLFSTLFCLAYIAALAYAARHPVTLREPKTILPVALLGLGAGAAYLLGLLVMPTIILFALIAGIFTVLQAVRNHLDGTGPEGLLIVNAVTFALPAIFLPLSGFMVDGMSLSLYSVAHVYAYLLLIAATALLAGISLALKGKQNEYLAALAALTIAAVAFLNLTHIGKVMGSGLITFFGRDMTATAIREMAPWDAGIAWQSFNVGLLLIPAGLVLLALRFRRENRPELLFTIVWSVVILIATIQHLRFEYYLAVNLALLAAVVVAWALQFGVGKTAAYLREPETKKKKKTVPTAEIAAVAMAVLLVGTLAGASASENLGYAQNGVSRTMLADDWRNALEWMGENTPDPGVDYYAIYDPNTFAYPEGSYGVMSWWDYGHWITFIAQRIPVTNPFQDNVRSATGFFLATNEEKANAAGSRYIVTDGRMAADGFPSIAYWHDTAALVDPYAAGLLVAVPGREDTYSIESFYKAAYYETMVVRLQAFDGTLVEPENALYVEYDTRSVPETGYPLLTGSQKISPAEAEAAVEAYAGSGKAAVFGSDIRSPAGTVPALKHYRLVYESSPDSATSVKIFERVEGAAIPGEGVIEVAVVTNTGREFVYRQASENGTFIVPYSTTGNPYDVKTIGGYRIGNEEITVTEEAVTRRA</sequence>
<comment type="pathway">
    <text evidence="4">Protein modification; protein glycosylation.</text>
</comment>
<dbReference type="PANTHER" id="PTHR13872:SF1">
    <property type="entry name" value="DOLICHYL-DIPHOSPHOOLIGOSACCHARIDE--PROTEIN GLYCOSYLTRANSFERASE SUBUNIT STT3B"/>
    <property type="match status" value="1"/>
</dbReference>
<feature type="transmembrane region" description="Helical" evidence="17">
    <location>
        <begin position="106"/>
        <end position="127"/>
    </location>
</feature>
<evidence type="ECO:0000256" key="15">
    <source>
        <dbReference type="ARBA" id="ARBA00030679"/>
    </source>
</evidence>
<evidence type="ECO:0000256" key="2">
    <source>
        <dbReference type="ARBA" id="ARBA00001946"/>
    </source>
</evidence>
<dbReference type="InterPro" id="IPR003674">
    <property type="entry name" value="Oligo_trans_STT3"/>
</dbReference>
<evidence type="ECO:0000256" key="6">
    <source>
        <dbReference type="ARBA" id="ARBA00012602"/>
    </source>
</evidence>
<feature type="transmembrane region" description="Helical" evidence="17">
    <location>
        <begin position="250"/>
        <end position="271"/>
    </location>
</feature>
<dbReference type="Gene3D" id="3.40.50.12610">
    <property type="match status" value="1"/>
</dbReference>
<dbReference type="GO" id="GO:0004576">
    <property type="term" value="F:oligosaccharyl transferase activity"/>
    <property type="evidence" value="ECO:0007669"/>
    <property type="project" value="InterPro"/>
</dbReference>
<reference evidence="21 22" key="1">
    <citation type="submission" date="2016-08" db="EMBL/GenBank/DDBJ databases">
        <authorList>
            <person name="Seilhamer J.J."/>
        </authorList>
    </citation>
    <scope>NUCLEOTIDE SEQUENCE [LARGE SCALE GENOMIC DNA]</scope>
    <source>
        <strain evidence="21">L21-II-0</strain>
    </source>
</reference>
<dbReference type="InterPro" id="IPR054479">
    <property type="entry name" value="AglB-like_core"/>
</dbReference>
<evidence type="ECO:0000256" key="5">
    <source>
        <dbReference type="ARBA" id="ARBA00010810"/>
    </source>
</evidence>
<dbReference type="UniPathway" id="UPA00378"/>
<keyword evidence="12 17" id="KW-1133">Transmembrane helix</keyword>
<evidence type="ECO:0000256" key="12">
    <source>
        <dbReference type="ARBA" id="ARBA00022989"/>
    </source>
</evidence>
<dbReference type="AlphaFoldDB" id="A0A1M4MIM3"/>
<feature type="domain" description="AglB-like core" evidence="20">
    <location>
        <begin position="499"/>
        <end position="593"/>
    </location>
</feature>
<feature type="transmembrane region" description="Helical" evidence="17">
    <location>
        <begin position="139"/>
        <end position="158"/>
    </location>
</feature>
<gene>
    <name evidence="21" type="ORF">L21_0553</name>
</gene>
<keyword evidence="7" id="KW-0328">Glycosyltransferase</keyword>
<feature type="transmembrane region" description="Helical" evidence="17">
    <location>
        <begin position="283"/>
        <end position="305"/>
    </location>
</feature>
<keyword evidence="9 17" id="KW-0812">Transmembrane</keyword>
<dbReference type="PANTHER" id="PTHR13872">
    <property type="entry name" value="DOLICHYL-DIPHOSPHOOLIGOSACCHARIDE--PROTEIN GLYCOSYLTRANSFERASE SUBUNIT"/>
    <property type="match status" value="1"/>
</dbReference>
<evidence type="ECO:0000259" key="19">
    <source>
        <dbReference type="Pfam" id="PF18079"/>
    </source>
</evidence>
<evidence type="ECO:0000313" key="21">
    <source>
        <dbReference type="EMBL" id="SCL74670.1"/>
    </source>
</evidence>
<proteinExistence type="inferred from homology"/>
<feature type="transmembrane region" description="Helical" evidence="17">
    <location>
        <begin position="459"/>
        <end position="478"/>
    </location>
</feature>
<dbReference type="InterPro" id="IPR026410">
    <property type="entry name" value="OlisacTrfase_arch"/>
</dbReference>
<protein>
    <recommendedName>
        <fullName evidence="6">dolichyl-phosphooligosaccharide-protein glycotransferase</fullName>
        <ecNumber evidence="6">2.4.99.21</ecNumber>
    </recommendedName>
    <alternativeName>
        <fullName evidence="15">Oligosaccharyl transferase</fullName>
    </alternativeName>
</protein>